<name>X0TQG5_9ZZZZ</name>
<sequence length="60" mass="6964">SQDELVKILKISELLAQKIINLRESQCGGFKEPQDLTQLPEITNLEWKEWKEQGIIINVD</sequence>
<dbReference type="EMBL" id="BARS01017213">
    <property type="protein sequence ID" value="GAF95464.1"/>
    <property type="molecule type" value="Genomic_DNA"/>
</dbReference>
<proteinExistence type="predicted"/>
<protein>
    <submittedName>
        <fullName evidence="1">Uncharacterized protein</fullName>
    </submittedName>
</protein>
<dbReference type="AlphaFoldDB" id="X0TQG5"/>
<feature type="non-terminal residue" evidence="1">
    <location>
        <position position="1"/>
    </location>
</feature>
<reference evidence="1" key="1">
    <citation type="journal article" date="2014" name="Front. Microbiol.">
        <title>High frequency of phylogenetically diverse reductive dehalogenase-homologous genes in deep subseafloor sedimentary metagenomes.</title>
        <authorList>
            <person name="Kawai M."/>
            <person name="Futagami T."/>
            <person name="Toyoda A."/>
            <person name="Takaki Y."/>
            <person name="Nishi S."/>
            <person name="Hori S."/>
            <person name="Arai W."/>
            <person name="Tsubouchi T."/>
            <person name="Morono Y."/>
            <person name="Uchiyama I."/>
            <person name="Ito T."/>
            <person name="Fujiyama A."/>
            <person name="Inagaki F."/>
            <person name="Takami H."/>
        </authorList>
    </citation>
    <scope>NUCLEOTIDE SEQUENCE</scope>
    <source>
        <strain evidence="1">Expedition CK06-06</strain>
    </source>
</reference>
<dbReference type="InterPro" id="IPR010994">
    <property type="entry name" value="RuvA_2-like"/>
</dbReference>
<organism evidence="1">
    <name type="scientific">marine sediment metagenome</name>
    <dbReference type="NCBI Taxonomy" id="412755"/>
    <lineage>
        <taxon>unclassified sequences</taxon>
        <taxon>metagenomes</taxon>
        <taxon>ecological metagenomes</taxon>
    </lineage>
</organism>
<dbReference type="Gene3D" id="1.10.150.280">
    <property type="entry name" value="AF1531-like domain"/>
    <property type="match status" value="1"/>
</dbReference>
<accession>X0TQG5</accession>
<comment type="caution">
    <text evidence="1">The sequence shown here is derived from an EMBL/GenBank/DDBJ whole genome shotgun (WGS) entry which is preliminary data.</text>
</comment>
<evidence type="ECO:0000313" key="1">
    <source>
        <dbReference type="EMBL" id="GAF95464.1"/>
    </source>
</evidence>
<dbReference type="SUPFAM" id="SSF47781">
    <property type="entry name" value="RuvA domain 2-like"/>
    <property type="match status" value="1"/>
</dbReference>
<gene>
    <name evidence="1" type="ORF">S01H1_28193</name>
</gene>